<feature type="domain" description="PRMT5 TIM barrel" evidence="9">
    <location>
        <begin position="55"/>
        <end position="213"/>
    </location>
</feature>
<dbReference type="Pfam" id="PF05185">
    <property type="entry name" value="PRMT5"/>
    <property type="match status" value="1"/>
</dbReference>
<dbReference type="InterPro" id="IPR035075">
    <property type="entry name" value="PRMT5"/>
</dbReference>
<dbReference type="GO" id="GO:0005634">
    <property type="term" value="C:nucleus"/>
    <property type="evidence" value="ECO:0007669"/>
    <property type="project" value="TreeGrafter"/>
</dbReference>
<dbReference type="InterPro" id="IPR007857">
    <property type="entry name" value="Arg_MeTrfase_PRMT5"/>
</dbReference>
<feature type="domain" description="PRMT5 arginine-N-methyltransferase" evidence="8">
    <location>
        <begin position="263"/>
        <end position="426"/>
    </location>
</feature>
<evidence type="ECO:0000256" key="2">
    <source>
        <dbReference type="ARBA" id="ARBA00022679"/>
    </source>
</evidence>
<feature type="binding site" evidence="6">
    <location>
        <position position="354"/>
    </location>
    <ligand>
        <name>S-adenosyl-L-methionine</name>
        <dbReference type="ChEBI" id="CHEBI:59789"/>
    </ligand>
</feature>
<dbReference type="EMBL" id="HACM01004831">
    <property type="protein sequence ID" value="CRZ05273.1"/>
    <property type="molecule type" value="Transcribed_RNA"/>
</dbReference>
<proteinExistence type="inferred from homology"/>
<protein>
    <recommendedName>
        <fullName evidence="4">Protein arginine N-methyltransferase</fullName>
    </recommendedName>
</protein>
<evidence type="ECO:0000313" key="11">
    <source>
        <dbReference type="EMBL" id="CRZ05273.1"/>
    </source>
</evidence>
<dbReference type="SUPFAM" id="SSF53335">
    <property type="entry name" value="S-adenosyl-L-methionine-dependent methyltransferases"/>
    <property type="match status" value="1"/>
</dbReference>
<evidence type="ECO:0000256" key="1">
    <source>
        <dbReference type="ARBA" id="ARBA00022603"/>
    </source>
</evidence>
<dbReference type="PIRSF" id="PIRSF015894">
    <property type="entry name" value="Skb1_MeTrfase"/>
    <property type="match status" value="1"/>
</dbReference>
<dbReference type="InterPro" id="IPR025799">
    <property type="entry name" value="Arg_MeTrfase"/>
</dbReference>
<evidence type="ECO:0000256" key="7">
    <source>
        <dbReference type="PIRSR" id="PIRSR015894-3"/>
    </source>
</evidence>
<dbReference type="PROSITE" id="PS51678">
    <property type="entry name" value="SAM_MT_PRMT"/>
    <property type="match status" value="1"/>
</dbReference>
<feature type="non-terminal residue" evidence="11">
    <location>
        <position position="1"/>
    </location>
</feature>
<comment type="similarity">
    <text evidence="4">Belongs to the class I-like SAM-binding methyltransferase superfamily.</text>
</comment>
<dbReference type="InterPro" id="IPR029063">
    <property type="entry name" value="SAM-dependent_MTases_sf"/>
</dbReference>
<reference evidence="11" key="1">
    <citation type="submission" date="2015-04" db="EMBL/GenBank/DDBJ databases">
        <title>The genome sequence of the plant pathogenic Rhizarian Plasmodiophora brassicae reveals insights in its biotrophic life cycle and the origin of chitin synthesis.</title>
        <authorList>
            <person name="Schwelm A."/>
            <person name="Fogelqvist J."/>
            <person name="Knaust A."/>
            <person name="Julke S."/>
            <person name="Lilja T."/>
            <person name="Dhandapani V."/>
            <person name="Bonilla-Rosso G."/>
            <person name="Karlsson M."/>
            <person name="Shevchenko A."/>
            <person name="Choi S.R."/>
            <person name="Kim H.G."/>
            <person name="Park J.Y."/>
            <person name="Lim Y.P."/>
            <person name="Ludwig-Muller J."/>
            <person name="Dixelius C."/>
        </authorList>
    </citation>
    <scope>NUCLEOTIDE SEQUENCE</scope>
    <source>
        <tissue evidence="11">Potato root galls</tissue>
    </source>
</reference>
<dbReference type="GO" id="GO:0032259">
    <property type="term" value="P:methylation"/>
    <property type="evidence" value="ECO:0007669"/>
    <property type="project" value="UniProtKB-KW"/>
</dbReference>
<feature type="domain" description="PRMT5 oligomerisation" evidence="10">
    <location>
        <begin position="429"/>
        <end position="600"/>
    </location>
</feature>
<dbReference type="Gene3D" id="3.40.50.150">
    <property type="entry name" value="Vaccinia Virus protein VP39"/>
    <property type="match status" value="1"/>
</dbReference>
<dbReference type="InterPro" id="IPR035247">
    <property type="entry name" value="PRMT5_TIM"/>
</dbReference>
<feature type="binding site" evidence="6">
    <location>
        <begin position="381"/>
        <end position="382"/>
    </location>
    <ligand>
        <name>S-adenosyl-L-methionine</name>
        <dbReference type="ChEBI" id="CHEBI:59789"/>
    </ligand>
</feature>
<evidence type="ECO:0000259" key="9">
    <source>
        <dbReference type="Pfam" id="PF17285"/>
    </source>
</evidence>
<evidence type="ECO:0000256" key="5">
    <source>
        <dbReference type="PIRSR" id="PIRSR015894-1"/>
    </source>
</evidence>
<sequence length="602" mass="67603">ILCHIHRHLALLYTMSESNAILSLGVDYSSSTTTLDLPALLDSCAKSVAASFIITPIFIDHQPASYSDLCLTFEQWNSTVVGSIVLAPSRTLSDSVEDVRRQLSWAKHVSLSAVIIPSAQPGHEISYAATLQALLLEFPTFQYWIRLELDLDVPDVSYTRWRRLKTLCENSSGLYPLLHLTCNSDAPLTSSNISSLSRWQAENVASVFLNRDSTQTPALDWFLNLLFRDDVRVIVEASDDMDVSPVTDYVHTLWHERQLPSESELFTMPFRDVIQAPLQPLGDNLQSQTYEIFERDPVKYSQYEEAVYRALRDRDIDDEKYVVMVVGAGRGPLVHAVLNAGRRAARDLRVFALEKNPNACFTLRHLSASVWGDQVEVVEGDMRLWEPPVLAHILVSELLGSFGDNELSPECLDGAQRLLRDDGLSIPSSYSSYLSPISCQRLWASLASSTTSLETISVVNLHSVFYAAPAQKCFSFAHPNWELTSNARSTTIEFRKDVDEVTIHGFAGFFHATLYAGERGDEIAVSIEPTTFSEGMMSWFPAVLPLRTPLLWIGDNSIPLRLHIFRNVCAIRRRVWFEWCAEQGQLVTPIHNPAGRSYSIVM</sequence>
<evidence type="ECO:0000256" key="6">
    <source>
        <dbReference type="PIRSR" id="PIRSR015894-2"/>
    </source>
</evidence>
<organism evidence="11">
    <name type="scientific">Spongospora subterranea</name>
    <dbReference type="NCBI Taxonomy" id="70186"/>
    <lineage>
        <taxon>Eukaryota</taxon>
        <taxon>Sar</taxon>
        <taxon>Rhizaria</taxon>
        <taxon>Endomyxa</taxon>
        <taxon>Phytomyxea</taxon>
        <taxon>Plasmodiophorida</taxon>
        <taxon>Plasmodiophoridae</taxon>
        <taxon>Spongospora</taxon>
    </lineage>
</organism>
<dbReference type="PANTHER" id="PTHR10738">
    <property type="entry name" value="PROTEIN ARGININE N-METHYLTRANSFERASE 5"/>
    <property type="match status" value="1"/>
</dbReference>
<dbReference type="Pfam" id="PF17285">
    <property type="entry name" value="PRMT5_TIM"/>
    <property type="match status" value="1"/>
</dbReference>
<dbReference type="PANTHER" id="PTHR10738:SF0">
    <property type="entry name" value="PROTEIN ARGININE N-METHYLTRANSFERASE 5"/>
    <property type="match status" value="1"/>
</dbReference>
<dbReference type="GO" id="GO:0006355">
    <property type="term" value="P:regulation of DNA-templated transcription"/>
    <property type="evidence" value="ECO:0007669"/>
    <property type="project" value="TreeGrafter"/>
</dbReference>
<dbReference type="Gene3D" id="2.70.160.11">
    <property type="entry name" value="Hnrnp arginine n-methyltransferase1"/>
    <property type="match status" value="1"/>
</dbReference>
<keyword evidence="3 4" id="KW-0949">S-adenosyl-L-methionine</keyword>
<dbReference type="InterPro" id="IPR035248">
    <property type="entry name" value="PRMT5_C"/>
</dbReference>
<feature type="active site" description="Proton donor/acceptor" evidence="5">
    <location>
        <position position="406"/>
    </location>
</feature>
<name>A0A0H5QTE4_9EUKA</name>
<feature type="active site" description="Proton donor/acceptor" evidence="5">
    <location>
        <position position="397"/>
    </location>
</feature>
<feature type="binding site" evidence="6">
    <location>
        <begin position="299"/>
        <end position="300"/>
    </location>
    <ligand>
        <name>S-adenosyl-L-methionine</name>
        <dbReference type="ChEBI" id="CHEBI:59789"/>
    </ligand>
</feature>
<evidence type="ECO:0000259" key="10">
    <source>
        <dbReference type="Pfam" id="PF17286"/>
    </source>
</evidence>
<dbReference type="AlphaFoldDB" id="A0A0H5QTE4"/>
<dbReference type="Gene3D" id="3.20.20.150">
    <property type="entry name" value="Divalent-metal-dependent TIM barrel enzymes"/>
    <property type="match status" value="1"/>
</dbReference>
<keyword evidence="1 4" id="KW-0489">Methyltransferase</keyword>
<feature type="binding site" evidence="6">
    <location>
        <position position="290"/>
    </location>
    <ligand>
        <name>S-adenosyl-L-methionine</name>
        <dbReference type="ChEBI" id="CHEBI:59789"/>
    </ligand>
</feature>
<evidence type="ECO:0000256" key="3">
    <source>
        <dbReference type="ARBA" id="ARBA00022691"/>
    </source>
</evidence>
<dbReference type="GO" id="GO:0005829">
    <property type="term" value="C:cytosol"/>
    <property type="evidence" value="ECO:0007669"/>
    <property type="project" value="TreeGrafter"/>
</dbReference>
<evidence type="ECO:0000256" key="4">
    <source>
        <dbReference type="PIRNR" id="PIRNR015894"/>
    </source>
</evidence>
<evidence type="ECO:0000259" key="8">
    <source>
        <dbReference type="Pfam" id="PF05185"/>
    </source>
</evidence>
<keyword evidence="2 4" id="KW-0808">Transferase</keyword>
<feature type="site" description="Critical for specifying symmetric addition of methyl groups" evidence="7">
    <location>
        <position position="293"/>
    </location>
</feature>
<dbReference type="GO" id="GO:0016274">
    <property type="term" value="F:protein-arginine N-methyltransferase activity"/>
    <property type="evidence" value="ECO:0007669"/>
    <property type="project" value="InterPro"/>
</dbReference>
<dbReference type="Pfam" id="PF17286">
    <property type="entry name" value="PRMT5_C"/>
    <property type="match status" value="1"/>
</dbReference>
<accession>A0A0H5QTE4</accession>